<accession>A0ABQ3J5X2</accession>
<dbReference type="EMBL" id="BNCH01000005">
    <property type="protein sequence ID" value="GHF01911.1"/>
    <property type="molecule type" value="Genomic_DNA"/>
</dbReference>
<proteinExistence type="predicted"/>
<keyword evidence="2" id="KW-1185">Reference proteome</keyword>
<protein>
    <submittedName>
        <fullName evidence="1">Flagellar basal body-associated protein FliL</fullName>
    </submittedName>
</protein>
<reference evidence="2" key="1">
    <citation type="journal article" date="2019" name="Int. J. Syst. Evol. Microbiol.">
        <title>The Global Catalogue of Microorganisms (GCM) 10K type strain sequencing project: providing services to taxonomists for standard genome sequencing and annotation.</title>
        <authorList>
            <consortium name="The Broad Institute Genomics Platform"/>
            <consortium name="The Broad Institute Genome Sequencing Center for Infectious Disease"/>
            <person name="Wu L."/>
            <person name="Ma J."/>
        </authorList>
    </citation>
    <scope>NUCLEOTIDE SEQUENCE [LARGE SCALE GENOMIC DNA]</scope>
    <source>
        <strain evidence="2">KCTC 42443</strain>
    </source>
</reference>
<keyword evidence="1" id="KW-0966">Cell projection</keyword>
<keyword evidence="1" id="KW-0969">Cilium</keyword>
<sequence length="164" mass="17568">MGKIIPVLLALVGLVAGGAAGYVLKPAPEPELASPCGDAAVENADHTPAATTADVEVDSEFVKINNQFVIPIMKDEKVTALVVMSLSLDVAAGNRETVYLREPKLRDEFLQVMFNHANSGGFDGVFTQTSRLTSLRRALREVATGILGEIVHDVLVTNLVRQDQ</sequence>
<dbReference type="RefSeq" id="WP_191286751.1">
    <property type="nucleotide sequence ID" value="NZ_BNCH01000005.1"/>
</dbReference>
<dbReference type="Proteomes" id="UP000609802">
    <property type="component" value="Unassembled WGS sequence"/>
</dbReference>
<comment type="caution">
    <text evidence="1">The sequence shown here is derived from an EMBL/GenBank/DDBJ whole genome shotgun (WGS) entry which is preliminary data.</text>
</comment>
<gene>
    <name evidence="1" type="ORF">GCM10016455_23700</name>
</gene>
<name>A0ABQ3J5X2_9RHOB</name>
<evidence type="ECO:0000313" key="1">
    <source>
        <dbReference type="EMBL" id="GHF01911.1"/>
    </source>
</evidence>
<keyword evidence="1" id="KW-0282">Flagellum</keyword>
<organism evidence="1 2">
    <name type="scientific">Aliiroseovarius zhejiangensis</name>
    <dbReference type="NCBI Taxonomy" id="1632025"/>
    <lineage>
        <taxon>Bacteria</taxon>
        <taxon>Pseudomonadati</taxon>
        <taxon>Pseudomonadota</taxon>
        <taxon>Alphaproteobacteria</taxon>
        <taxon>Rhodobacterales</taxon>
        <taxon>Paracoccaceae</taxon>
        <taxon>Aliiroseovarius</taxon>
    </lineage>
</organism>
<evidence type="ECO:0000313" key="2">
    <source>
        <dbReference type="Proteomes" id="UP000609802"/>
    </source>
</evidence>